<accession>A0A368H5H1</accession>
<gene>
    <name evidence="6" type="ORF">ANCCAN_03414</name>
</gene>
<dbReference type="PANTHER" id="PTHR13495">
    <property type="entry name" value="NEFA-INTERACTING NUCLEAR PROTEIN NIP30"/>
    <property type="match status" value="1"/>
</dbReference>
<protein>
    <recommendedName>
        <fullName evidence="5">FAM192A/Fyv6 N-terminal domain-containing protein</fullName>
    </recommendedName>
</protein>
<dbReference type="PANTHER" id="PTHR13495:SF0">
    <property type="entry name" value="PSME3-INTERACTING PROTEIN"/>
    <property type="match status" value="1"/>
</dbReference>
<evidence type="ECO:0000313" key="7">
    <source>
        <dbReference type="Proteomes" id="UP000252519"/>
    </source>
</evidence>
<evidence type="ECO:0000313" key="6">
    <source>
        <dbReference type="EMBL" id="RCN50560.1"/>
    </source>
</evidence>
<evidence type="ECO:0000256" key="4">
    <source>
        <dbReference type="SAM" id="Phobius"/>
    </source>
</evidence>
<evidence type="ECO:0000256" key="3">
    <source>
        <dbReference type="SAM" id="MobiDB-lite"/>
    </source>
</evidence>
<dbReference type="Proteomes" id="UP000252519">
    <property type="component" value="Unassembled WGS sequence"/>
</dbReference>
<evidence type="ECO:0000256" key="1">
    <source>
        <dbReference type="ARBA" id="ARBA00004123"/>
    </source>
</evidence>
<comment type="subcellular location">
    <subcellularLocation>
        <location evidence="1">Nucleus</location>
    </subcellularLocation>
</comment>
<dbReference type="OrthoDB" id="75807at2759"/>
<dbReference type="GO" id="GO:0005634">
    <property type="term" value="C:nucleus"/>
    <property type="evidence" value="ECO:0007669"/>
    <property type="project" value="UniProtKB-SubCell"/>
</dbReference>
<evidence type="ECO:0000259" key="5">
    <source>
        <dbReference type="Pfam" id="PF10187"/>
    </source>
</evidence>
<feature type="region of interest" description="Disordered" evidence="3">
    <location>
        <begin position="1"/>
        <end position="37"/>
    </location>
</feature>
<dbReference type="InterPro" id="IPR039845">
    <property type="entry name" value="FAM192A"/>
</dbReference>
<keyword evidence="7" id="KW-1185">Reference proteome</keyword>
<keyword evidence="4" id="KW-0812">Transmembrane</keyword>
<feature type="domain" description="FAM192A/Fyv6 N-terminal" evidence="5">
    <location>
        <begin position="5"/>
        <end position="66"/>
    </location>
</feature>
<evidence type="ECO:0000256" key="2">
    <source>
        <dbReference type="ARBA" id="ARBA00023242"/>
    </source>
</evidence>
<comment type="caution">
    <text evidence="6">The sequence shown here is derived from an EMBL/GenBank/DDBJ whole genome shotgun (WGS) entry which is preliminary data.</text>
</comment>
<organism evidence="6 7">
    <name type="scientific">Ancylostoma caninum</name>
    <name type="common">Dog hookworm</name>
    <dbReference type="NCBI Taxonomy" id="29170"/>
    <lineage>
        <taxon>Eukaryota</taxon>
        <taxon>Metazoa</taxon>
        <taxon>Ecdysozoa</taxon>
        <taxon>Nematoda</taxon>
        <taxon>Chromadorea</taxon>
        <taxon>Rhabditida</taxon>
        <taxon>Rhabditina</taxon>
        <taxon>Rhabditomorpha</taxon>
        <taxon>Strongyloidea</taxon>
        <taxon>Ancylostomatidae</taxon>
        <taxon>Ancylostomatinae</taxon>
        <taxon>Ancylostoma</taxon>
    </lineage>
</organism>
<feature type="transmembrane region" description="Helical" evidence="4">
    <location>
        <begin position="73"/>
        <end position="97"/>
    </location>
</feature>
<dbReference type="Pfam" id="PF10187">
    <property type="entry name" value="FAM192A_Fyv6_N"/>
    <property type="match status" value="1"/>
</dbReference>
<dbReference type="AlphaFoldDB" id="A0A368H5H1"/>
<keyword evidence="4" id="KW-1133">Transmembrane helix</keyword>
<dbReference type="InterPro" id="IPR019331">
    <property type="entry name" value="FAM192A/Fyv6_N"/>
</dbReference>
<keyword evidence="2" id="KW-0539">Nucleus</keyword>
<dbReference type="STRING" id="29170.A0A368H5H1"/>
<dbReference type="EMBL" id="JOJR01000022">
    <property type="protein sequence ID" value="RCN50560.1"/>
    <property type="molecule type" value="Genomic_DNA"/>
</dbReference>
<sequence>MSSGFVSSSELEEEKKKRQEEWERVRKPDDPAVAPEPEVCHKSLFEQLRDNKEAKQAEIDEAKKFSKYRYCGIFACCHVPFGLLFIACSCHSFIFFLCIQNEMRSHFNVSSLPLF</sequence>
<proteinExistence type="predicted"/>
<feature type="compositionally biased region" description="Basic and acidic residues" evidence="3">
    <location>
        <begin position="13"/>
        <end position="30"/>
    </location>
</feature>
<name>A0A368H5H1_ANCCA</name>
<reference evidence="6 7" key="1">
    <citation type="submission" date="2014-10" db="EMBL/GenBank/DDBJ databases">
        <title>Draft genome of the hookworm Ancylostoma caninum.</title>
        <authorList>
            <person name="Mitreva M."/>
        </authorList>
    </citation>
    <scope>NUCLEOTIDE SEQUENCE [LARGE SCALE GENOMIC DNA]</scope>
    <source>
        <strain evidence="6 7">Baltimore</strain>
    </source>
</reference>
<keyword evidence="4" id="KW-0472">Membrane</keyword>